<keyword evidence="4 8" id="KW-0732">Signal</keyword>
<dbReference type="Gene3D" id="3.30.43.10">
    <property type="entry name" value="Uridine Diphospho-n-acetylenolpyruvylglucosamine Reductase, domain 2"/>
    <property type="match status" value="1"/>
</dbReference>
<dbReference type="InterPro" id="IPR036318">
    <property type="entry name" value="FAD-bd_PCMH-like_sf"/>
</dbReference>
<dbReference type="PANTHER" id="PTHR32448">
    <property type="entry name" value="OS08G0158400 PROTEIN"/>
    <property type="match status" value="1"/>
</dbReference>
<keyword evidence="7" id="KW-0325">Glycoprotein</keyword>
<keyword evidence="6" id="KW-1015">Disulfide bond</keyword>
<evidence type="ECO:0000256" key="3">
    <source>
        <dbReference type="ARBA" id="ARBA00022630"/>
    </source>
</evidence>
<feature type="domain" description="FAD-binding PCMH-type" evidence="9">
    <location>
        <begin position="75"/>
        <end position="202"/>
    </location>
</feature>
<dbReference type="InterPro" id="IPR016167">
    <property type="entry name" value="FAD-bd_PCMH_sub1"/>
</dbReference>
<accession>A0ABD3CQS9</accession>
<dbReference type="InterPro" id="IPR006094">
    <property type="entry name" value="Oxid_FAD_bind_N"/>
</dbReference>
<keyword evidence="5" id="KW-0274">FAD</keyword>
<sequence length="217" mass="23968">MASPNTFTLITFTITTIILSLTSTSCSQPSFYQCINQNSDFPVAPSNFYAPNVNKTSFTSLLNSTAQNLRCLVPSIPKPQLIFTPLTESHVQAAVICAKQQKIHIRIRSGGHDYEGLSYISVSDEPFIIVDLSRLRSITVDIQDNSAWVQAGATIGELYYRIWQKSKTHGFPAGLCTSLGIGGHITGGGYGPMMRKYGLAADCRIYRCRNNEKYSRN</sequence>
<dbReference type="InterPro" id="IPR016166">
    <property type="entry name" value="FAD-bd_PCMH"/>
</dbReference>
<evidence type="ECO:0000256" key="8">
    <source>
        <dbReference type="SAM" id="SignalP"/>
    </source>
</evidence>
<comment type="similarity">
    <text evidence="2">Belongs to the oxygen-dependent FAD-linked oxidoreductase family.</text>
</comment>
<evidence type="ECO:0000313" key="10">
    <source>
        <dbReference type="EMBL" id="KAL3632348.1"/>
    </source>
</evidence>
<proteinExistence type="inferred from homology"/>
<keyword evidence="3" id="KW-0285">Flavoprotein</keyword>
<gene>
    <name evidence="10" type="ORF">CASFOL_025332</name>
</gene>
<reference evidence="11" key="1">
    <citation type="journal article" date="2024" name="IScience">
        <title>Strigolactones Initiate the Formation of Haustorium-like Structures in Castilleja.</title>
        <authorList>
            <person name="Buerger M."/>
            <person name="Peterson D."/>
            <person name="Chory J."/>
        </authorList>
    </citation>
    <scope>NUCLEOTIDE SEQUENCE [LARGE SCALE GENOMIC DNA]</scope>
</reference>
<evidence type="ECO:0000259" key="9">
    <source>
        <dbReference type="PROSITE" id="PS51387"/>
    </source>
</evidence>
<dbReference type="Gene3D" id="3.30.465.10">
    <property type="match status" value="1"/>
</dbReference>
<comment type="caution">
    <text evidence="10">The sequence shown here is derived from an EMBL/GenBank/DDBJ whole genome shotgun (WGS) entry which is preliminary data.</text>
</comment>
<evidence type="ECO:0000256" key="6">
    <source>
        <dbReference type="ARBA" id="ARBA00023157"/>
    </source>
</evidence>
<feature type="signal peptide" evidence="8">
    <location>
        <begin position="1"/>
        <end position="26"/>
    </location>
</feature>
<feature type="chain" id="PRO_5044797522" description="FAD-binding PCMH-type domain-containing protein" evidence="8">
    <location>
        <begin position="27"/>
        <end position="217"/>
    </location>
</feature>
<organism evidence="10 11">
    <name type="scientific">Castilleja foliolosa</name>
    <dbReference type="NCBI Taxonomy" id="1961234"/>
    <lineage>
        <taxon>Eukaryota</taxon>
        <taxon>Viridiplantae</taxon>
        <taxon>Streptophyta</taxon>
        <taxon>Embryophyta</taxon>
        <taxon>Tracheophyta</taxon>
        <taxon>Spermatophyta</taxon>
        <taxon>Magnoliopsida</taxon>
        <taxon>eudicotyledons</taxon>
        <taxon>Gunneridae</taxon>
        <taxon>Pentapetalae</taxon>
        <taxon>asterids</taxon>
        <taxon>lamiids</taxon>
        <taxon>Lamiales</taxon>
        <taxon>Orobanchaceae</taxon>
        <taxon>Pedicularideae</taxon>
        <taxon>Castillejinae</taxon>
        <taxon>Castilleja</taxon>
    </lineage>
</organism>
<comment type="cofactor">
    <cofactor evidence="1">
        <name>FAD</name>
        <dbReference type="ChEBI" id="CHEBI:57692"/>
    </cofactor>
</comment>
<dbReference type="Pfam" id="PF01565">
    <property type="entry name" value="FAD_binding_4"/>
    <property type="match status" value="1"/>
</dbReference>
<dbReference type="SUPFAM" id="SSF56176">
    <property type="entry name" value="FAD-binding/transporter-associated domain-like"/>
    <property type="match status" value="1"/>
</dbReference>
<evidence type="ECO:0000256" key="7">
    <source>
        <dbReference type="ARBA" id="ARBA00023180"/>
    </source>
</evidence>
<evidence type="ECO:0000256" key="2">
    <source>
        <dbReference type="ARBA" id="ARBA00005466"/>
    </source>
</evidence>
<dbReference type="EMBL" id="JAVIJP010000032">
    <property type="protein sequence ID" value="KAL3632348.1"/>
    <property type="molecule type" value="Genomic_DNA"/>
</dbReference>
<dbReference type="InterPro" id="IPR016169">
    <property type="entry name" value="FAD-bd_PCMH_sub2"/>
</dbReference>
<dbReference type="FunFam" id="3.30.43.10:FF:000004">
    <property type="entry name" value="Berberine bridge enzyme-like 15"/>
    <property type="match status" value="1"/>
</dbReference>
<name>A0ABD3CQS9_9LAMI</name>
<evidence type="ECO:0000256" key="5">
    <source>
        <dbReference type="ARBA" id="ARBA00022827"/>
    </source>
</evidence>
<evidence type="ECO:0000256" key="4">
    <source>
        <dbReference type="ARBA" id="ARBA00022729"/>
    </source>
</evidence>
<evidence type="ECO:0000313" key="11">
    <source>
        <dbReference type="Proteomes" id="UP001632038"/>
    </source>
</evidence>
<dbReference type="AlphaFoldDB" id="A0ABD3CQS9"/>
<keyword evidence="11" id="KW-1185">Reference proteome</keyword>
<dbReference type="PROSITE" id="PS51387">
    <property type="entry name" value="FAD_PCMH"/>
    <property type="match status" value="1"/>
</dbReference>
<dbReference type="Proteomes" id="UP001632038">
    <property type="component" value="Unassembled WGS sequence"/>
</dbReference>
<protein>
    <recommendedName>
        <fullName evidence="9">FAD-binding PCMH-type domain-containing protein</fullName>
    </recommendedName>
</protein>
<evidence type="ECO:0000256" key="1">
    <source>
        <dbReference type="ARBA" id="ARBA00001974"/>
    </source>
</evidence>